<dbReference type="InterPro" id="IPR026444">
    <property type="entry name" value="Secre_tail"/>
</dbReference>
<dbReference type="EMBL" id="JAERSF010000002">
    <property type="protein sequence ID" value="MBL0737024.1"/>
    <property type="molecule type" value="Genomic_DNA"/>
</dbReference>
<feature type="chain" id="PRO_5046070342" evidence="2">
    <location>
        <begin position="21"/>
        <end position="603"/>
    </location>
</feature>
<proteinExistence type="predicted"/>
<name>A0ABS1KC06_9FLAO</name>
<keyword evidence="5" id="KW-1185">Reference proteome</keyword>
<comment type="caution">
    <text evidence="4">The sequence shown here is derived from an EMBL/GenBank/DDBJ whole genome shotgun (WGS) entry which is preliminary data.</text>
</comment>
<accession>A0ABS1KC06</accession>
<dbReference type="RefSeq" id="WP_202000557.1">
    <property type="nucleotide sequence ID" value="NZ_JAERSF010000002.1"/>
</dbReference>
<dbReference type="NCBIfam" id="TIGR04183">
    <property type="entry name" value="Por_Secre_tail"/>
    <property type="match status" value="1"/>
</dbReference>
<evidence type="ECO:0000256" key="2">
    <source>
        <dbReference type="SAM" id="SignalP"/>
    </source>
</evidence>
<evidence type="ECO:0000256" key="1">
    <source>
        <dbReference type="ARBA" id="ARBA00022729"/>
    </source>
</evidence>
<organism evidence="4 5">
    <name type="scientific">Flavobacterium tagetis</name>
    <dbReference type="NCBI Taxonomy" id="2801336"/>
    <lineage>
        <taxon>Bacteria</taxon>
        <taxon>Pseudomonadati</taxon>
        <taxon>Bacteroidota</taxon>
        <taxon>Flavobacteriia</taxon>
        <taxon>Flavobacteriales</taxon>
        <taxon>Flavobacteriaceae</taxon>
        <taxon>Flavobacterium</taxon>
    </lineage>
</organism>
<sequence length="603" mass="66763">MKKNYLFLIATLMLNALMFAQTVTLTPTAVNNTNVNSGPINLASVPTSTVSLNIKVEIPSNVAVNDQGTITVYYSNLSTTNANVAAGGNGGNLYFGSGRTAVASIIINLYWSDFLTSGGFIFAEYKTSAGTSYRSSNLAVIKNPTLSEGTTLNPPADAPNPTKIVNTLCCNQTVRLGERPQPITGSQFLNPYAREPYGINTKWETNGTPRPPAITNLDNTNQSLTLDYTTALGSFTVKRSLGYVYGNQYPNTSNTISITVIKSPMSENTISIDGPFDSNGFAEIITSNPKIVSGSSPKINLALLQNPNHTEQRGDNVVDVDRYEWEYTKTNLIDWKTLENENSPTLNNFIPNDLEINEDNYYLIRRIAVYQNIKKGSNELKILVRTIRYNNTICCDQTLKISSPTQIESPESLNSSSIIFDPNIVTPHQYYISYQWQLQLQGNRTSDAWQNITGATNKDYMPTQSLEIISDPRRNTLKLKESYNYRRIAQVIYSGYDENNKWVSGTVKSYSNEIYISSTTFNSKLMVYPNPASTTLNIEHSSLNLTNSTIKIIDAMGKTVNPNSFSILSPSLATIDISNLLGGIYFITLQTSSYSIQLNFIKN</sequence>
<evidence type="ECO:0000313" key="4">
    <source>
        <dbReference type="EMBL" id="MBL0737024.1"/>
    </source>
</evidence>
<feature type="signal peptide" evidence="2">
    <location>
        <begin position="1"/>
        <end position="20"/>
    </location>
</feature>
<evidence type="ECO:0000259" key="3">
    <source>
        <dbReference type="Pfam" id="PF18962"/>
    </source>
</evidence>
<protein>
    <submittedName>
        <fullName evidence="4">T9SS type A sorting domain-containing protein</fullName>
    </submittedName>
</protein>
<feature type="domain" description="Secretion system C-terminal sorting" evidence="3">
    <location>
        <begin position="527"/>
        <end position="596"/>
    </location>
</feature>
<gene>
    <name evidence="4" type="ORF">JI750_09030</name>
</gene>
<reference evidence="4 5" key="1">
    <citation type="submission" date="2021-01" db="EMBL/GenBank/DDBJ databases">
        <title>Genome seq and assembly of Flavobacterium sp. GN10.</title>
        <authorList>
            <person name="Chhetri G."/>
        </authorList>
    </citation>
    <scope>NUCLEOTIDE SEQUENCE [LARGE SCALE GENOMIC DNA]</scope>
    <source>
        <strain evidence="4 5">GN10</strain>
    </source>
</reference>
<evidence type="ECO:0000313" key="5">
    <source>
        <dbReference type="Proteomes" id="UP000603728"/>
    </source>
</evidence>
<dbReference type="Proteomes" id="UP000603728">
    <property type="component" value="Unassembled WGS sequence"/>
</dbReference>
<keyword evidence="1 2" id="KW-0732">Signal</keyword>
<dbReference type="Pfam" id="PF18962">
    <property type="entry name" value="Por_Secre_tail"/>
    <property type="match status" value="1"/>
</dbReference>